<dbReference type="RefSeq" id="WP_190467176.1">
    <property type="nucleotide sequence ID" value="NZ_JACJPW010000051.1"/>
</dbReference>
<reference evidence="1" key="1">
    <citation type="journal article" date="2015" name="ISME J.">
        <title>Draft Genome Sequence of Streptomyces incarnatus NRRL8089, which Produces the Nucleoside Antibiotic Sinefungin.</title>
        <authorList>
            <person name="Oshima K."/>
            <person name="Hattori M."/>
            <person name="Shimizu H."/>
            <person name="Fukuda K."/>
            <person name="Nemoto M."/>
            <person name="Inagaki K."/>
            <person name="Tamura T."/>
        </authorList>
    </citation>
    <scope>NUCLEOTIDE SEQUENCE</scope>
    <source>
        <strain evidence="1">FACHB-1375</strain>
    </source>
</reference>
<evidence type="ECO:0000313" key="2">
    <source>
        <dbReference type="Proteomes" id="UP000641646"/>
    </source>
</evidence>
<dbReference type="Proteomes" id="UP000641646">
    <property type="component" value="Unassembled WGS sequence"/>
</dbReference>
<proteinExistence type="predicted"/>
<reference evidence="1" key="2">
    <citation type="submission" date="2020-08" db="EMBL/GenBank/DDBJ databases">
        <authorList>
            <person name="Chen M."/>
            <person name="Teng W."/>
            <person name="Zhao L."/>
            <person name="Hu C."/>
            <person name="Zhou Y."/>
            <person name="Han B."/>
            <person name="Song L."/>
            <person name="Shu W."/>
        </authorList>
    </citation>
    <scope>NUCLEOTIDE SEQUENCE</scope>
    <source>
        <strain evidence="1">FACHB-1375</strain>
    </source>
</reference>
<comment type="caution">
    <text evidence="1">The sequence shown here is derived from an EMBL/GenBank/DDBJ whole genome shotgun (WGS) entry which is preliminary data.</text>
</comment>
<accession>A0A926VG63</accession>
<organism evidence="1 2">
    <name type="scientific">Aerosakkonema funiforme FACHB-1375</name>
    <dbReference type="NCBI Taxonomy" id="2949571"/>
    <lineage>
        <taxon>Bacteria</taxon>
        <taxon>Bacillati</taxon>
        <taxon>Cyanobacteriota</taxon>
        <taxon>Cyanophyceae</taxon>
        <taxon>Oscillatoriophycideae</taxon>
        <taxon>Aerosakkonematales</taxon>
        <taxon>Aerosakkonemataceae</taxon>
        <taxon>Aerosakkonema</taxon>
    </lineage>
</organism>
<dbReference type="EMBL" id="JACJPW010000051">
    <property type="protein sequence ID" value="MBD2183241.1"/>
    <property type="molecule type" value="Genomic_DNA"/>
</dbReference>
<keyword evidence="2" id="KW-1185">Reference proteome</keyword>
<name>A0A926VG63_9CYAN</name>
<protein>
    <submittedName>
        <fullName evidence="1">Uncharacterized protein</fullName>
    </submittedName>
</protein>
<evidence type="ECO:0000313" key="1">
    <source>
        <dbReference type="EMBL" id="MBD2183241.1"/>
    </source>
</evidence>
<gene>
    <name evidence="1" type="ORF">H6G03_19605</name>
</gene>
<dbReference type="AlphaFoldDB" id="A0A926VG63"/>
<sequence>MKKELTNSIAKISLGLSLTIISAGFLPVFSQQQIERYPTGSEIQRLRSKLREQIRRNNVGDSRSQAEKQRRESFVRAWSRVDPAVAPFLGKWSGYEEGLSVYPSNIRGRVCLIYIGIQEAEFGLGTVSNGVIRTDDKEVILKEGDYLGVVTVRNDRADIPVEIPYNSPTVLQAARQFAQLSANVQDVDKVVRQFNAAGCMVGLPSRR</sequence>